<keyword evidence="12" id="KW-0449">Lipoprotein</keyword>
<dbReference type="Pfam" id="PF02424">
    <property type="entry name" value="ApbE"/>
    <property type="match status" value="1"/>
</dbReference>
<evidence type="ECO:0000256" key="7">
    <source>
        <dbReference type="ARBA" id="ARBA00022827"/>
    </source>
</evidence>
<dbReference type="PANTHER" id="PTHR30040">
    <property type="entry name" value="THIAMINE BIOSYNTHESIS LIPOPROTEIN APBE"/>
    <property type="match status" value="1"/>
</dbReference>
<evidence type="ECO:0000256" key="2">
    <source>
        <dbReference type="ARBA" id="ARBA00011955"/>
    </source>
</evidence>
<reference evidence="12 13" key="1">
    <citation type="submission" date="2020-07" db="EMBL/GenBank/DDBJ databases">
        <title>Sequencing the genomes of 1000 actinobacteria strains.</title>
        <authorList>
            <person name="Klenk H.-P."/>
        </authorList>
    </citation>
    <scope>NUCLEOTIDE SEQUENCE [LARGE SCALE GENOMIC DNA]</scope>
    <source>
        <strain evidence="12 13">DSM 26474</strain>
    </source>
</reference>
<feature type="region of interest" description="Disordered" evidence="11">
    <location>
        <begin position="126"/>
        <end position="158"/>
    </location>
</feature>
<comment type="cofactor">
    <cofactor evidence="1">
        <name>Mg(2+)</name>
        <dbReference type="ChEBI" id="CHEBI:18420"/>
    </cofactor>
</comment>
<dbReference type="Proteomes" id="UP000549913">
    <property type="component" value="Unassembled WGS sequence"/>
</dbReference>
<protein>
    <recommendedName>
        <fullName evidence="3">FAD:protein FMN transferase</fullName>
        <ecNumber evidence="2">2.7.1.180</ecNumber>
    </recommendedName>
    <alternativeName>
        <fullName evidence="9">Flavin transferase</fullName>
    </alternativeName>
</protein>
<evidence type="ECO:0000313" key="12">
    <source>
        <dbReference type="EMBL" id="NYD69985.1"/>
    </source>
</evidence>
<evidence type="ECO:0000256" key="1">
    <source>
        <dbReference type="ARBA" id="ARBA00001946"/>
    </source>
</evidence>
<evidence type="ECO:0000256" key="8">
    <source>
        <dbReference type="ARBA" id="ARBA00022842"/>
    </source>
</evidence>
<evidence type="ECO:0000256" key="5">
    <source>
        <dbReference type="ARBA" id="ARBA00022679"/>
    </source>
</evidence>
<dbReference type="PANTHER" id="PTHR30040:SF2">
    <property type="entry name" value="FAD:PROTEIN FMN TRANSFERASE"/>
    <property type="match status" value="1"/>
</dbReference>
<keyword evidence="13" id="KW-1185">Reference proteome</keyword>
<keyword evidence="5" id="KW-0808">Transferase</keyword>
<dbReference type="EC" id="2.7.1.180" evidence="2"/>
<dbReference type="AlphaFoldDB" id="A0A852SL37"/>
<feature type="region of interest" description="Disordered" evidence="11">
    <location>
        <begin position="1"/>
        <end position="20"/>
    </location>
</feature>
<evidence type="ECO:0000256" key="3">
    <source>
        <dbReference type="ARBA" id="ARBA00016337"/>
    </source>
</evidence>
<dbReference type="InterPro" id="IPR024932">
    <property type="entry name" value="ApbE"/>
</dbReference>
<keyword evidence="4" id="KW-0285">Flavoprotein</keyword>
<evidence type="ECO:0000313" key="13">
    <source>
        <dbReference type="Proteomes" id="UP000549913"/>
    </source>
</evidence>
<keyword evidence="7" id="KW-0274">FAD</keyword>
<accession>A0A852SL37</accession>
<comment type="catalytic activity">
    <reaction evidence="10">
        <text>L-threonyl-[protein] + FAD = FMN-L-threonyl-[protein] + AMP + H(+)</text>
        <dbReference type="Rhea" id="RHEA:36847"/>
        <dbReference type="Rhea" id="RHEA-COMP:11060"/>
        <dbReference type="Rhea" id="RHEA-COMP:11061"/>
        <dbReference type="ChEBI" id="CHEBI:15378"/>
        <dbReference type="ChEBI" id="CHEBI:30013"/>
        <dbReference type="ChEBI" id="CHEBI:57692"/>
        <dbReference type="ChEBI" id="CHEBI:74257"/>
        <dbReference type="ChEBI" id="CHEBI:456215"/>
        <dbReference type="EC" id="2.7.1.180"/>
    </reaction>
</comment>
<dbReference type="RefSeq" id="WP_179547219.1">
    <property type="nucleotide sequence ID" value="NZ_BSEW01000001.1"/>
</dbReference>
<evidence type="ECO:0000256" key="10">
    <source>
        <dbReference type="ARBA" id="ARBA00048540"/>
    </source>
</evidence>
<dbReference type="SUPFAM" id="SSF143631">
    <property type="entry name" value="ApbE-like"/>
    <property type="match status" value="1"/>
</dbReference>
<evidence type="ECO:0000256" key="9">
    <source>
        <dbReference type="ARBA" id="ARBA00031306"/>
    </source>
</evidence>
<sequence>MLADPSAPVDPSADGALAPRPSRFDFEAIGTHWQIETPHSQPLGPATRAAVLERVEAFDRDYSRFRPDSLVTALARGAAEVDFPADAEPLFELYDRLHAATEGAVDPLVGARLEQLGYDAEYTLRASPAGEPSVPDARDRPTWPTTVTRTSASPRSGVSVSAPAGTVIDLGAAGKGYLVDLVASVLRDAGHTEYVVDGSGDLAHSGSTPVRVGLEHPLDPSKAIGVAEFAGLSLCASASNRRAWGGGLHHIVDPRTGSPAREVIATWVIASSTALADGLATALFFTGAHQLAKTFHFSYVRMYADGRAERSRDFPGELFA</sequence>
<dbReference type="GO" id="GO:0046872">
    <property type="term" value="F:metal ion binding"/>
    <property type="evidence" value="ECO:0007669"/>
    <property type="project" value="UniProtKB-KW"/>
</dbReference>
<name>A0A852SL37_9MICO</name>
<feature type="compositionally biased region" description="Polar residues" evidence="11">
    <location>
        <begin position="143"/>
        <end position="158"/>
    </location>
</feature>
<organism evidence="12 13">
    <name type="scientific">Herbiconiux flava</name>
    <dbReference type="NCBI Taxonomy" id="881268"/>
    <lineage>
        <taxon>Bacteria</taxon>
        <taxon>Bacillati</taxon>
        <taxon>Actinomycetota</taxon>
        <taxon>Actinomycetes</taxon>
        <taxon>Micrococcales</taxon>
        <taxon>Microbacteriaceae</taxon>
        <taxon>Herbiconiux</taxon>
    </lineage>
</organism>
<dbReference type="Gene3D" id="3.10.520.10">
    <property type="entry name" value="ApbE-like domains"/>
    <property type="match status" value="1"/>
</dbReference>
<evidence type="ECO:0000256" key="11">
    <source>
        <dbReference type="SAM" id="MobiDB-lite"/>
    </source>
</evidence>
<dbReference type="EMBL" id="JACCBM010000001">
    <property type="protein sequence ID" value="NYD69985.1"/>
    <property type="molecule type" value="Genomic_DNA"/>
</dbReference>
<comment type="caution">
    <text evidence="12">The sequence shown here is derived from an EMBL/GenBank/DDBJ whole genome shotgun (WGS) entry which is preliminary data.</text>
</comment>
<dbReference type="InterPro" id="IPR003374">
    <property type="entry name" value="ApbE-like_sf"/>
</dbReference>
<evidence type="ECO:0000256" key="6">
    <source>
        <dbReference type="ARBA" id="ARBA00022723"/>
    </source>
</evidence>
<evidence type="ECO:0000256" key="4">
    <source>
        <dbReference type="ARBA" id="ARBA00022630"/>
    </source>
</evidence>
<keyword evidence="6" id="KW-0479">Metal-binding</keyword>
<keyword evidence="8" id="KW-0460">Magnesium</keyword>
<proteinExistence type="predicted"/>
<dbReference type="GO" id="GO:0016740">
    <property type="term" value="F:transferase activity"/>
    <property type="evidence" value="ECO:0007669"/>
    <property type="project" value="UniProtKB-KW"/>
</dbReference>
<gene>
    <name evidence="12" type="ORF">BJ984_001143</name>
</gene>